<accession>A0A1H2RDJ9</accession>
<keyword evidence="4 5" id="KW-0472">Membrane</keyword>
<dbReference type="GO" id="GO:0016020">
    <property type="term" value="C:membrane"/>
    <property type="evidence" value="ECO:0007669"/>
    <property type="project" value="UniProtKB-SubCell"/>
</dbReference>
<protein>
    <submittedName>
        <fullName evidence="6">Membrane protein required for colicin V production</fullName>
    </submittedName>
</protein>
<keyword evidence="7" id="KW-1185">Reference proteome</keyword>
<feature type="transmembrane region" description="Helical" evidence="5">
    <location>
        <begin position="59"/>
        <end position="77"/>
    </location>
</feature>
<dbReference type="PANTHER" id="PTHR37306:SF1">
    <property type="entry name" value="COLICIN V PRODUCTION PROTEIN"/>
    <property type="match status" value="1"/>
</dbReference>
<dbReference type="EMBL" id="FNMV01000001">
    <property type="protein sequence ID" value="SDW17546.1"/>
    <property type="molecule type" value="Genomic_DNA"/>
</dbReference>
<organism evidence="6 7">
    <name type="scientific">Flavobacterium degerlachei</name>
    <dbReference type="NCBI Taxonomy" id="229203"/>
    <lineage>
        <taxon>Bacteria</taxon>
        <taxon>Pseudomonadati</taxon>
        <taxon>Bacteroidota</taxon>
        <taxon>Flavobacteriia</taxon>
        <taxon>Flavobacteriales</taxon>
        <taxon>Flavobacteriaceae</taxon>
        <taxon>Flavobacterium</taxon>
    </lineage>
</organism>
<name>A0A1H2RDJ9_9FLAO</name>
<dbReference type="GO" id="GO:0009403">
    <property type="term" value="P:toxin biosynthetic process"/>
    <property type="evidence" value="ECO:0007669"/>
    <property type="project" value="InterPro"/>
</dbReference>
<dbReference type="STRING" id="229203.SAMN05444338_101402"/>
<feature type="transmembrane region" description="Helical" evidence="5">
    <location>
        <begin position="163"/>
        <end position="182"/>
    </location>
</feature>
<proteinExistence type="predicted"/>
<evidence type="ECO:0000313" key="7">
    <source>
        <dbReference type="Proteomes" id="UP000198569"/>
    </source>
</evidence>
<feature type="transmembrane region" description="Helical" evidence="5">
    <location>
        <begin position="122"/>
        <end position="143"/>
    </location>
</feature>
<feature type="transmembrane region" description="Helical" evidence="5">
    <location>
        <begin position="7"/>
        <end position="26"/>
    </location>
</feature>
<comment type="subcellular location">
    <subcellularLocation>
        <location evidence="1">Membrane</location>
        <topology evidence="1">Multi-pass membrane protein</topology>
    </subcellularLocation>
</comment>
<evidence type="ECO:0000313" key="6">
    <source>
        <dbReference type="EMBL" id="SDW17546.1"/>
    </source>
</evidence>
<reference evidence="7" key="1">
    <citation type="submission" date="2016-10" db="EMBL/GenBank/DDBJ databases">
        <authorList>
            <person name="Varghese N."/>
            <person name="Submissions S."/>
        </authorList>
    </citation>
    <scope>NUCLEOTIDE SEQUENCE [LARGE SCALE GENOMIC DNA]</scope>
    <source>
        <strain evidence="7">DSM 15718</strain>
    </source>
</reference>
<keyword evidence="2 5" id="KW-0812">Transmembrane</keyword>
<sequence>MSFKKLIFAKIGTRFLTSGYSILYFLYSFKDFPLLLSFLPVLPSIFFILLSLFYSFYSLTMSFLDIVLGSLLIYALFKGIKNGLFIELASLISLILGIYIAIKFSYVVRKALTGHVSWSPKYIEIIAFALTFIAVVLAVHVLAKVFTGIMDFAFLGWINKLAGGFFSVVKTILLLSIVLNLFQKININNMIVKEETLDNSLFYNPIQETSKYIYPSLETWYNDFKKKKESEPV</sequence>
<dbReference type="InterPro" id="IPR003825">
    <property type="entry name" value="Colicin-V_CvpA"/>
</dbReference>
<evidence type="ECO:0000256" key="1">
    <source>
        <dbReference type="ARBA" id="ARBA00004141"/>
    </source>
</evidence>
<dbReference type="Pfam" id="PF02674">
    <property type="entry name" value="Colicin_V"/>
    <property type="match status" value="1"/>
</dbReference>
<keyword evidence="3 5" id="KW-1133">Transmembrane helix</keyword>
<feature type="transmembrane region" description="Helical" evidence="5">
    <location>
        <begin position="32"/>
        <end position="52"/>
    </location>
</feature>
<gene>
    <name evidence="6" type="ORF">SAMN05444338_101402</name>
</gene>
<feature type="transmembrane region" description="Helical" evidence="5">
    <location>
        <begin position="83"/>
        <end position="102"/>
    </location>
</feature>
<evidence type="ECO:0000256" key="3">
    <source>
        <dbReference type="ARBA" id="ARBA00022989"/>
    </source>
</evidence>
<evidence type="ECO:0000256" key="4">
    <source>
        <dbReference type="ARBA" id="ARBA00023136"/>
    </source>
</evidence>
<dbReference type="PANTHER" id="PTHR37306">
    <property type="entry name" value="COLICIN V PRODUCTION PROTEIN"/>
    <property type="match status" value="1"/>
</dbReference>
<evidence type="ECO:0000256" key="2">
    <source>
        <dbReference type="ARBA" id="ARBA00022692"/>
    </source>
</evidence>
<dbReference type="AlphaFoldDB" id="A0A1H2RDJ9"/>
<dbReference type="Proteomes" id="UP000198569">
    <property type="component" value="Unassembled WGS sequence"/>
</dbReference>
<evidence type="ECO:0000256" key="5">
    <source>
        <dbReference type="SAM" id="Phobius"/>
    </source>
</evidence>